<accession>A0A8J2I0D6</accession>
<organism evidence="2 3">
    <name type="scientific">Alternaria atra</name>
    <dbReference type="NCBI Taxonomy" id="119953"/>
    <lineage>
        <taxon>Eukaryota</taxon>
        <taxon>Fungi</taxon>
        <taxon>Dikarya</taxon>
        <taxon>Ascomycota</taxon>
        <taxon>Pezizomycotina</taxon>
        <taxon>Dothideomycetes</taxon>
        <taxon>Pleosporomycetidae</taxon>
        <taxon>Pleosporales</taxon>
        <taxon>Pleosporineae</taxon>
        <taxon>Pleosporaceae</taxon>
        <taxon>Alternaria</taxon>
        <taxon>Alternaria sect. Ulocladioides</taxon>
    </lineage>
</organism>
<keyword evidence="3" id="KW-1185">Reference proteome</keyword>
<dbReference type="GeneID" id="67014717"/>
<gene>
    <name evidence="2" type="ORF">ALTATR162_LOCUS3189</name>
</gene>
<protein>
    <submittedName>
        <fullName evidence="2">Uncharacterized protein</fullName>
    </submittedName>
</protein>
<dbReference type="Proteomes" id="UP000676310">
    <property type="component" value="Unassembled WGS sequence"/>
</dbReference>
<dbReference type="OrthoDB" id="3800458at2759"/>
<feature type="transmembrane region" description="Helical" evidence="1">
    <location>
        <begin position="65"/>
        <end position="82"/>
    </location>
</feature>
<evidence type="ECO:0000313" key="2">
    <source>
        <dbReference type="EMBL" id="CAG5153468.1"/>
    </source>
</evidence>
<feature type="transmembrane region" description="Helical" evidence="1">
    <location>
        <begin position="87"/>
        <end position="105"/>
    </location>
</feature>
<feature type="transmembrane region" description="Helical" evidence="1">
    <location>
        <begin position="30"/>
        <end position="50"/>
    </location>
</feature>
<keyword evidence="1" id="KW-0472">Membrane</keyword>
<feature type="transmembrane region" description="Helical" evidence="1">
    <location>
        <begin position="117"/>
        <end position="135"/>
    </location>
</feature>
<dbReference type="AlphaFoldDB" id="A0A8J2I0D6"/>
<feature type="transmembrane region" description="Helical" evidence="1">
    <location>
        <begin position="147"/>
        <end position="165"/>
    </location>
</feature>
<sequence length="207" mass="22947">MGKHVNCQQSDNKWRVRLFGNNHTHKRARVPIRLILALVFVAIIVPAAALDEPHTLAPTAAGQHYRYYVPIGFFVTLFLLIGQSVTVFSSTLVGPMMGITSVLWLMMRNDSAISPKVSWMVFGIWSWLTAIYFLVQCQRVSNHRLYILCTIALASVCMGLIAMAQKSSLQGGLVTAIPTCTSFAAYVVAYCFPDGRKRDSDGWTAMA</sequence>
<evidence type="ECO:0000313" key="3">
    <source>
        <dbReference type="Proteomes" id="UP000676310"/>
    </source>
</evidence>
<proteinExistence type="predicted"/>
<dbReference type="EMBL" id="CAJRGZ010000016">
    <property type="protein sequence ID" value="CAG5153468.1"/>
    <property type="molecule type" value="Genomic_DNA"/>
</dbReference>
<evidence type="ECO:0000256" key="1">
    <source>
        <dbReference type="SAM" id="Phobius"/>
    </source>
</evidence>
<keyword evidence="1" id="KW-0812">Transmembrane</keyword>
<name>A0A8J2I0D6_9PLEO</name>
<feature type="transmembrane region" description="Helical" evidence="1">
    <location>
        <begin position="171"/>
        <end position="192"/>
    </location>
</feature>
<keyword evidence="1" id="KW-1133">Transmembrane helix</keyword>
<comment type="caution">
    <text evidence="2">The sequence shown here is derived from an EMBL/GenBank/DDBJ whole genome shotgun (WGS) entry which is preliminary data.</text>
</comment>
<reference evidence="2" key="1">
    <citation type="submission" date="2021-05" db="EMBL/GenBank/DDBJ databases">
        <authorList>
            <person name="Stam R."/>
        </authorList>
    </citation>
    <scope>NUCLEOTIDE SEQUENCE</scope>
    <source>
        <strain evidence="2">CS162</strain>
    </source>
</reference>
<dbReference type="RefSeq" id="XP_043166730.1">
    <property type="nucleotide sequence ID" value="XM_043310795.1"/>
</dbReference>